<gene>
    <name evidence="18" type="ORF">LTR09_006260</name>
</gene>
<dbReference type="Gene3D" id="1.25.10.10">
    <property type="entry name" value="Leucine-rich Repeat Variant"/>
    <property type="match status" value="1"/>
</dbReference>
<dbReference type="InterPro" id="IPR011989">
    <property type="entry name" value="ARM-like"/>
</dbReference>
<evidence type="ECO:0000256" key="6">
    <source>
        <dbReference type="ARBA" id="ARBA00017157"/>
    </source>
</evidence>
<evidence type="ECO:0000256" key="9">
    <source>
        <dbReference type="ARBA" id="ARBA00022723"/>
    </source>
</evidence>
<dbReference type="GO" id="GO:1990116">
    <property type="term" value="P:ribosome-associated ubiquitin-dependent protein catabolic process"/>
    <property type="evidence" value="ECO:0007669"/>
    <property type="project" value="UniProtKB-UniRule"/>
</dbReference>
<dbReference type="InterPro" id="IPR039795">
    <property type="entry name" value="LTN1/Rkr1"/>
</dbReference>
<proteinExistence type="inferred from homology"/>
<dbReference type="InterPro" id="IPR001841">
    <property type="entry name" value="Znf_RING"/>
</dbReference>
<evidence type="ECO:0000256" key="13">
    <source>
        <dbReference type="ARBA" id="ARBA00022833"/>
    </source>
</evidence>
<dbReference type="GO" id="GO:0061630">
    <property type="term" value="F:ubiquitin protein ligase activity"/>
    <property type="evidence" value="ECO:0007669"/>
    <property type="project" value="UniProtKB-UniRule"/>
</dbReference>
<dbReference type="EC" id="2.3.2.27" evidence="5 16"/>
<dbReference type="GO" id="GO:0072344">
    <property type="term" value="P:rescue of stalled ribosome"/>
    <property type="evidence" value="ECO:0007669"/>
    <property type="project" value="UniProtKB-UniRule"/>
</dbReference>
<evidence type="ECO:0000256" key="10">
    <source>
        <dbReference type="ARBA" id="ARBA00022737"/>
    </source>
</evidence>
<comment type="similarity">
    <text evidence="4 16">Belongs to the LTN1 family.</text>
</comment>
<dbReference type="GO" id="GO:0043023">
    <property type="term" value="F:ribosomal large subunit binding"/>
    <property type="evidence" value="ECO:0007669"/>
    <property type="project" value="TreeGrafter"/>
</dbReference>
<dbReference type="Pfam" id="PF22958">
    <property type="entry name" value="Ltn1_1st"/>
    <property type="match status" value="1"/>
</dbReference>
<comment type="function">
    <text evidence="16">E3 ubiquitin-protein ligase. Component of the ribosome quality control complex (RQC), a ribosome-associated complex that mediates ubiquitination and extraction of incompletely synthesized nascent chains for proteasomal degradation.</text>
</comment>
<dbReference type="SMART" id="SM00184">
    <property type="entry name" value="RING"/>
    <property type="match status" value="1"/>
</dbReference>
<evidence type="ECO:0000256" key="5">
    <source>
        <dbReference type="ARBA" id="ARBA00012483"/>
    </source>
</evidence>
<organism evidence="18 19">
    <name type="scientific">Extremus antarcticus</name>
    <dbReference type="NCBI Taxonomy" id="702011"/>
    <lineage>
        <taxon>Eukaryota</taxon>
        <taxon>Fungi</taxon>
        <taxon>Dikarya</taxon>
        <taxon>Ascomycota</taxon>
        <taxon>Pezizomycotina</taxon>
        <taxon>Dothideomycetes</taxon>
        <taxon>Dothideomycetidae</taxon>
        <taxon>Mycosphaerellales</taxon>
        <taxon>Extremaceae</taxon>
        <taxon>Extremus</taxon>
    </lineage>
</organism>
<keyword evidence="13 16" id="KW-0862">Zinc</keyword>
<dbReference type="SMART" id="SM01197">
    <property type="entry name" value="FANCL_C"/>
    <property type="match status" value="1"/>
</dbReference>
<evidence type="ECO:0000256" key="7">
    <source>
        <dbReference type="ARBA" id="ARBA00022490"/>
    </source>
</evidence>
<keyword evidence="19" id="KW-1185">Reference proteome</keyword>
<keyword evidence="12 16" id="KW-0833">Ubl conjugation pathway</keyword>
<dbReference type="PANTHER" id="PTHR12389:SF0">
    <property type="entry name" value="E3 UBIQUITIN-PROTEIN LIGASE LISTERIN"/>
    <property type="match status" value="1"/>
</dbReference>
<evidence type="ECO:0000313" key="19">
    <source>
        <dbReference type="Proteomes" id="UP001271007"/>
    </source>
</evidence>
<dbReference type="InterPro" id="IPR054477">
    <property type="entry name" value="LTN1_E3_ligase_6th"/>
</dbReference>
<dbReference type="PANTHER" id="PTHR12389">
    <property type="entry name" value="ZINC FINGER PROTEIN 294"/>
    <property type="match status" value="1"/>
</dbReference>
<dbReference type="CDD" id="cd16491">
    <property type="entry name" value="RING-CH-C4HC3_LTN1"/>
    <property type="match status" value="1"/>
</dbReference>
<keyword evidence="7" id="KW-0963">Cytoplasm</keyword>
<evidence type="ECO:0000256" key="15">
    <source>
        <dbReference type="PROSITE-ProRule" id="PRU00175"/>
    </source>
</evidence>
<comment type="catalytic activity">
    <reaction evidence="1 16">
        <text>S-ubiquitinyl-[E2 ubiquitin-conjugating enzyme]-L-cysteine + [acceptor protein]-L-lysine = [E2 ubiquitin-conjugating enzyme]-L-cysteine + N(6)-ubiquitinyl-[acceptor protein]-L-lysine.</text>
        <dbReference type="EC" id="2.3.2.27"/>
    </reaction>
</comment>
<keyword evidence="8 16" id="KW-0808">Transferase</keyword>
<accession>A0AAJ0DF71</accession>
<dbReference type="GO" id="GO:0008270">
    <property type="term" value="F:zinc ion binding"/>
    <property type="evidence" value="ECO:0007669"/>
    <property type="project" value="UniProtKB-KW"/>
</dbReference>
<dbReference type="InterPro" id="IPR054478">
    <property type="entry name" value="LTN1_UBC"/>
</dbReference>
<comment type="pathway">
    <text evidence="3 16">Protein modification; protein ubiquitination.</text>
</comment>
<dbReference type="SUPFAM" id="SSF48371">
    <property type="entry name" value="ARM repeat"/>
    <property type="match status" value="1"/>
</dbReference>
<dbReference type="InterPro" id="IPR016024">
    <property type="entry name" value="ARM-type_fold"/>
</dbReference>
<comment type="subcellular location">
    <subcellularLocation>
        <location evidence="2">Cytoplasm</location>
        <location evidence="2">Cytosol</location>
    </subcellularLocation>
</comment>
<dbReference type="InterPro" id="IPR039804">
    <property type="entry name" value="RING-CH-C4HC3_LTN1"/>
</dbReference>
<reference evidence="18" key="1">
    <citation type="submission" date="2023-04" db="EMBL/GenBank/DDBJ databases">
        <title>Black Yeasts Isolated from many extreme environments.</title>
        <authorList>
            <person name="Coleine C."/>
            <person name="Stajich J.E."/>
            <person name="Selbmann L."/>
        </authorList>
    </citation>
    <scope>NUCLEOTIDE SEQUENCE</scope>
    <source>
        <strain evidence="18">CCFEE 5312</strain>
    </source>
</reference>
<evidence type="ECO:0000256" key="16">
    <source>
        <dbReference type="RuleBase" id="RU367090"/>
    </source>
</evidence>
<evidence type="ECO:0000259" key="17">
    <source>
        <dbReference type="PROSITE" id="PS50089"/>
    </source>
</evidence>
<dbReference type="PROSITE" id="PS50089">
    <property type="entry name" value="ZF_RING_2"/>
    <property type="match status" value="1"/>
</dbReference>
<comment type="function">
    <text evidence="14">E3 ubiquitin-protein ligase component of the ribosome quality control complex (RQC), a ribosome-associated complex that mediates ubiquitination and extraction of incompletely synthesized nascent chains for proteasomal degradation. Mediates ubiquitination of proteins derived from mRNAs lacking stop codons (non-stop proteins) and other translation arrest products induced by poly-lysine sequences and tandem rare codons. Ubiquitination leads to CDC48 recruitment for extraction and degradation of the incomplete translation product. May indirectly play a role in chromatin function and transcription.</text>
</comment>
<keyword evidence="10" id="KW-0677">Repeat</keyword>
<dbReference type="SMART" id="SM00744">
    <property type="entry name" value="RINGv"/>
    <property type="match status" value="1"/>
</dbReference>
<dbReference type="Pfam" id="PF13639">
    <property type="entry name" value="zf-RING_2"/>
    <property type="match status" value="1"/>
</dbReference>
<dbReference type="Gene3D" id="3.30.40.10">
    <property type="entry name" value="Zinc/RING finger domain, C3HC4 (zinc finger)"/>
    <property type="match status" value="1"/>
</dbReference>
<dbReference type="GO" id="GO:0005829">
    <property type="term" value="C:cytosol"/>
    <property type="evidence" value="ECO:0007669"/>
    <property type="project" value="UniProtKB-SubCell"/>
</dbReference>
<comment type="caution">
    <text evidence="18">The sequence shown here is derived from an EMBL/GenBank/DDBJ whole genome shotgun (WGS) entry which is preliminary data.</text>
</comment>
<name>A0AAJ0DF71_9PEZI</name>
<dbReference type="InterPro" id="IPR013083">
    <property type="entry name" value="Znf_RING/FYVE/PHD"/>
</dbReference>
<evidence type="ECO:0000256" key="12">
    <source>
        <dbReference type="ARBA" id="ARBA00022786"/>
    </source>
</evidence>
<dbReference type="InterPro" id="IPR011016">
    <property type="entry name" value="Znf_RING-CH"/>
</dbReference>
<evidence type="ECO:0000256" key="14">
    <source>
        <dbReference type="ARBA" id="ARBA00055150"/>
    </source>
</evidence>
<dbReference type="Proteomes" id="UP001271007">
    <property type="component" value="Unassembled WGS sequence"/>
</dbReference>
<comment type="subunit">
    <text evidence="16">Component of the ribosome quality control complex (RQC).</text>
</comment>
<evidence type="ECO:0000313" key="18">
    <source>
        <dbReference type="EMBL" id="KAK3052777.1"/>
    </source>
</evidence>
<evidence type="ECO:0000256" key="3">
    <source>
        <dbReference type="ARBA" id="ARBA00004906"/>
    </source>
</evidence>
<dbReference type="Pfam" id="PF23009">
    <property type="entry name" value="UBC_like"/>
    <property type="match status" value="1"/>
</dbReference>
<feature type="domain" description="RING-type" evidence="17">
    <location>
        <begin position="1546"/>
        <end position="1592"/>
    </location>
</feature>
<dbReference type="EMBL" id="JAWDJX010000019">
    <property type="protein sequence ID" value="KAK3052777.1"/>
    <property type="molecule type" value="Genomic_DNA"/>
</dbReference>
<keyword evidence="9 16" id="KW-0479">Metal-binding</keyword>
<dbReference type="InterPro" id="IPR054476">
    <property type="entry name" value="Ltn1_N"/>
</dbReference>
<evidence type="ECO:0000256" key="11">
    <source>
        <dbReference type="ARBA" id="ARBA00022771"/>
    </source>
</evidence>
<dbReference type="Pfam" id="PF22999">
    <property type="entry name" value="LTN1_E3_ligase_6th"/>
    <property type="match status" value="1"/>
</dbReference>
<sequence>MSKRQFKSQASSGRASGAFGGFGTSGFGSTQSSVLSYVQEPPDYSNLVDSNLVVAFKNLSKKDGTTKAKALEDLQESVGPDDAKVFPRLSIDNTRRVRQLSHTVHGQVCLKSGKRTVKHMPRIVGPSLAGTYDSDRAVARDAADALSRVFTTQEKLRGVRKAFQKHILEYCRDAILHETVKTLSDERTVGAEDANATYSRVVATSLSVIGSLVNDLEAQERQKEYELYEEIFSSPQVWDFSASPDAAVRRAAYNVIRIVLLNEPDLVRSSLESISTAYVYKGLQADQTGSALEYLQTLDALTSKFPTIWTDAYTGKKPAITRLRHFLKRGTQSSPTQYWKALAELYRAVPPQIFSSNIKDAKELLEAARAGIGRREERFNASDAWPTYFTLVDLVVSIVTDDSVDELLREDLLPIVKQFLTPSPESSDWVISGSRPASIVARVATIKKLTPVLQQEWPQLGASLVELARLSQPESSKDYDRSQTQVAAAGERWSVLQRELWNLPTDELSTETETAFLATNTSVLEGSVELLRSRNGKPYGTAAIIEQQLRQCAAHLLAHPPFRDSYIQFADNDIPQYIFGPSQRQLIEGLYAASSDSRFPAIFESLLRSVLESDEPIEQRVVALRNMFVQYAPREAITASSNMLELQDFVKHNEGWARTTAGTALLADLVRLKAMDVETVDAVLTSLVSSLSIADESEASLSTIDQLARTDENAVKGLLSRSSEAGAQLLPALLRLEQSPNDAVAERASDLTARLSMAMVASDPKAKFSLVLQNVERLSEASLSIDAVLDLTRRLLAPEGSMESSEDMLPSYDSWKGALCEVLEPPRPSLAITSPFGGAVHLVHSEAKSTSKSNSYDADGFSRALRIAMYVGMLITDFDLLDHIGGRKCDMLALMHITTKVAEDNLSLAGTNSMWKQTITPDAEAALLEFVSGWNQAFDKYLKSSNAADDTILDTIDKTSKAHDSLSPLAYYGALSSAKVTEHLFEIHGSSSANSAKSEQDLKAQRTSKQFLPLLTTIVGCQQPLSGTQSLTRYCNELVADLTDLDLAANEQHGLEKLVILNSIVRTQEDAVASIAKQRLIFLVKKLTPWLESDNGIAAKAEVCKALVELLPAMADMYGEHWEQSLGFLVSFWSSSIGGPETGEVREYHILLEHASLKLMALLNKLARSDKPNDDLVDSLKEKRESLRSGLTNLLTNAGHESDEMHQPLMITNELLARQIAAMPFTPTRDFGDLYPLMYAPSQSVQHAAFDLLHQQIPAAQEQISFDAALNNKAAQLPDELLSLILEAPTLDSLVDASFDRTMPLSLQGYLFSWRLLFDHFSGSSYRVKSDYIEQLKDGTYLTDLLSFTFDFLGHSRGKPADASKFDIENYVPNTESSPERDVQWLLTHLYFLALMHMPTLVKSYYLDIRSRQTSLAVESWTAKYLSPLIIAASLKDVAEWSEKTVKDEPEYENLTVKVGMRSKEINVSYLVDEQTMSMKVVLPDAYPLASALVQGVSRVAVKEEKWQSWLRNCQGVITFSNGSITDGLSAWRKNVTGALKGQTECAICYSIISADKQLPTKRCQTCKNMFHSSCLFKWFKTSNASTCPLCRTAFIFN</sequence>
<dbReference type="SUPFAM" id="SSF57850">
    <property type="entry name" value="RING/U-box"/>
    <property type="match status" value="1"/>
</dbReference>
<protein>
    <recommendedName>
        <fullName evidence="6 16">E3 ubiquitin-protein ligase listerin</fullName>
        <ecNumber evidence="5 16">2.3.2.27</ecNumber>
    </recommendedName>
    <alternativeName>
        <fullName evidence="16">RING-type E3 ubiquitin transferase listerin</fullName>
    </alternativeName>
</protein>
<keyword evidence="11 15" id="KW-0863">Zinc-finger</keyword>
<evidence type="ECO:0000256" key="2">
    <source>
        <dbReference type="ARBA" id="ARBA00004514"/>
    </source>
</evidence>
<dbReference type="FunFam" id="3.30.40.10:FF:000038">
    <property type="entry name" value="E3 ubiquitin-protein ligase listerin"/>
    <property type="match status" value="1"/>
</dbReference>
<evidence type="ECO:0000256" key="4">
    <source>
        <dbReference type="ARBA" id="ARBA00007997"/>
    </source>
</evidence>
<dbReference type="GO" id="GO:1990112">
    <property type="term" value="C:RQC complex"/>
    <property type="evidence" value="ECO:0007669"/>
    <property type="project" value="UniProtKB-UniRule"/>
</dbReference>
<evidence type="ECO:0000256" key="8">
    <source>
        <dbReference type="ARBA" id="ARBA00022679"/>
    </source>
</evidence>
<evidence type="ECO:0000256" key="1">
    <source>
        <dbReference type="ARBA" id="ARBA00000900"/>
    </source>
</evidence>